<gene>
    <name evidence="2" type="ORF">LCGC14_2334060</name>
</gene>
<reference evidence="2" key="1">
    <citation type="journal article" date="2015" name="Nature">
        <title>Complex archaea that bridge the gap between prokaryotes and eukaryotes.</title>
        <authorList>
            <person name="Spang A."/>
            <person name="Saw J.H."/>
            <person name="Jorgensen S.L."/>
            <person name="Zaremba-Niedzwiedzka K."/>
            <person name="Martijn J."/>
            <person name="Lind A.E."/>
            <person name="van Eijk R."/>
            <person name="Schleper C."/>
            <person name="Guy L."/>
            <person name="Ettema T.J."/>
        </authorList>
    </citation>
    <scope>NUCLEOTIDE SEQUENCE</scope>
</reference>
<protein>
    <submittedName>
        <fullName evidence="2">Uncharacterized protein</fullName>
    </submittedName>
</protein>
<accession>A0A0F9F8Y9</accession>
<evidence type="ECO:0000256" key="1">
    <source>
        <dbReference type="SAM" id="MobiDB-lite"/>
    </source>
</evidence>
<comment type="caution">
    <text evidence="2">The sequence shown here is derived from an EMBL/GenBank/DDBJ whole genome shotgun (WGS) entry which is preliminary data.</text>
</comment>
<feature type="compositionally biased region" description="Polar residues" evidence="1">
    <location>
        <begin position="8"/>
        <end position="24"/>
    </location>
</feature>
<name>A0A0F9F8Y9_9ZZZZ</name>
<evidence type="ECO:0000313" key="2">
    <source>
        <dbReference type="EMBL" id="KKL47587.1"/>
    </source>
</evidence>
<organism evidence="2">
    <name type="scientific">marine sediment metagenome</name>
    <dbReference type="NCBI Taxonomy" id="412755"/>
    <lineage>
        <taxon>unclassified sequences</taxon>
        <taxon>metagenomes</taxon>
        <taxon>ecological metagenomes</taxon>
    </lineage>
</organism>
<dbReference type="AlphaFoldDB" id="A0A0F9F8Y9"/>
<sequence>MIVEDKTITSSPFGAGQASFTGGPSAQPPTYAIYADNREVLKAYIRSLSRLGKRGAPLIEITMPCCGEHKVYQQELNIPVNDVGPCPCGNWLIKYKEQPFQVVF</sequence>
<dbReference type="EMBL" id="LAZR01033613">
    <property type="protein sequence ID" value="KKL47587.1"/>
    <property type="molecule type" value="Genomic_DNA"/>
</dbReference>
<proteinExistence type="predicted"/>
<feature type="region of interest" description="Disordered" evidence="1">
    <location>
        <begin position="1"/>
        <end position="26"/>
    </location>
</feature>